<evidence type="ECO:0000256" key="7">
    <source>
        <dbReference type="PIRSR" id="PIRSR621190-1"/>
    </source>
</evidence>
<dbReference type="PANTHER" id="PTHR10201:SF323">
    <property type="entry name" value="MATRIX METALLOPROTEINASE-21"/>
    <property type="match status" value="1"/>
</dbReference>
<feature type="signal peptide" evidence="9">
    <location>
        <begin position="1"/>
        <end position="15"/>
    </location>
</feature>
<keyword evidence="3 8" id="KW-0479">Metal-binding</keyword>
<feature type="binding site" evidence="8">
    <location>
        <position position="188"/>
    </location>
    <ligand>
        <name>Zn(2+)</name>
        <dbReference type="ChEBI" id="CHEBI:29105"/>
        <label>1</label>
    </ligand>
</feature>
<feature type="binding site" evidence="8">
    <location>
        <position position="210"/>
    </location>
    <ligand>
        <name>Zn(2+)</name>
        <dbReference type="ChEBI" id="CHEBI:29105"/>
        <label>2</label>
        <note>catalytic</note>
    </ligand>
</feature>
<feature type="domain" description="Peptidase metallopeptidase" evidence="10">
    <location>
        <begin position="91"/>
        <end position="253"/>
    </location>
</feature>
<comment type="cofactor">
    <cofactor evidence="8">
        <name>Ca(2+)</name>
        <dbReference type="ChEBI" id="CHEBI:29108"/>
    </cofactor>
    <text evidence="8">Can bind about 5 Ca(2+) ions per subunit.</text>
</comment>
<reference evidence="11 12" key="1">
    <citation type="journal article" date="2018" name="Elife">
        <title>Firefly genomes illuminate parallel origins of bioluminescence in beetles.</title>
        <authorList>
            <person name="Fallon T.R."/>
            <person name="Lower S.E."/>
            <person name="Chang C.H."/>
            <person name="Bessho-Uehara M."/>
            <person name="Martin G.J."/>
            <person name="Bewick A.J."/>
            <person name="Behringer M."/>
            <person name="Debat H.J."/>
            <person name="Wong I."/>
            <person name="Day J.C."/>
            <person name="Suvorov A."/>
            <person name="Silva C.J."/>
            <person name="Stanger-Hall K.F."/>
            <person name="Hall D.W."/>
            <person name="Schmitz R.J."/>
            <person name="Nelson D.R."/>
            <person name="Lewis S.M."/>
            <person name="Shigenobu S."/>
            <person name="Bybee S.M."/>
            <person name="Larracuente A.M."/>
            <person name="Oba Y."/>
            <person name="Weng J.K."/>
        </authorList>
    </citation>
    <scope>NUCLEOTIDE SEQUENCE [LARGE SCALE GENOMIC DNA]</scope>
    <source>
        <strain evidence="11">1611_PpyrPB1</strain>
        <tissue evidence="11">Whole body</tissue>
    </source>
</reference>
<dbReference type="InterPro" id="IPR006026">
    <property type="entry name" value="Peptidase_Metallo"/>
</dbReference>
<evidence type="ECO:0000256" key="6">
    <source>
        <dbReference type="ARBA" id="ARBA00023049"/>
    </source>
</evidence>
<name>A0A5N4B0G7_PHOPY</name>
<evidence type="ECO:0000256" key="4">
    <source>
        <dbReference type="ARBA" id="ARBA00022801"/>
    </source>
</evidence>
<evidence type="ECO:0000256" key="1">
    <source>
        <dbReference type="ARBA" id="ARBA00010370"/>
    </source>
</evidence>
<keyword evidence="8" id="KW-0106">Calcium</keyword>
<keyword evidence="2" id="KW-0645">Protease</keyword>
<feature type="binding site" evidence="8">
    <location>
        <position position="193"/>
    </location>
    <ligand>
        <name>Ca(2+)</name>
        <dbReference type="ChEBI" id="CHEBI:29108"/>
        <label>3</label>
    </ligand>
</feature>
<keyword evidence="9" id="KW-0732">Signal</keyword>
<feature type="binding site" evidence="8">
    <location>
        <position position="191"/>
    </location>
    <ligand>
        <name>Ca(2+)</name>
        <dbReference type="ChEBI" id="CHEBI:29108"/>
        <label>1</label>
    </ligand>
</feature>
<evidence type="ECO:0000256" key="9">
    <source>
        <dbReference type="SAM" id="SignalP"/>
    </source>
</evidence>
<dbReference type="Pfam" id="PF01471">
    <property type="entry name" value="PG_binding_1"/>
    <property type="match status" value="1"/>
</dbReference>
<feature type="chain" id="PRO_5024284730" description="Peptidase metallopeptidase domain-containing protein" evidence="9">
    <location>
        <begin position="16"/>
        <end position="253"/>
    </location>
</feature>
<dbReference type="InterPro" id="IPR021190">
    <property type="entry name" value="Pept_M10A"/>
</dbReference>
<keyword evidence="4" id="KW-0378">Hydrolase</keyword>
<dbReference type="Gene3D" id="3.40.390.10">
    <property type="entry name" value="Collagenase (Catalytic Domain)"/>
    <property type="match status" value="1"/>
</dbReference>
<feature type="binding site" evidence="8">
    <location>
        <position position="186"/>
    </location>
    <ligand>
        <name>Ca(2+)</name>
        <dbReference type="ChEBI" id="CHEBI:29108"/>
        <label>2</label>
    </ligand>
</feature>
<protein>
    <recommendedName>
        <fullName evidence="10">Peptidase metallopeptidase domain-containing protein</fullName>
    </recommendedName>
</protein>
<evidence type="ECO:0000313" key="12">
    <source>
        <dbReference type="Proteomes" id="UP000327044"/>
    </source>
</evidence>
<dbReference type="GO" id="GO:0006508">
    <property type="term" value="P:proteolysis"/>
    <property type="evidence" value="ECO:0007669"/>
    <property type="project" value="UniProtKB-KW"/>
</dbReference>
<keyword evidence="6" id="KW-0482">Metalloprotease</keyword>
<feature type="binding site" evidence="8">
    <location>
        <position position="155"/>
    </location>
    <ligand>
        <name>Zn(2+)</name>
        <dbReference type="ChEBI" id="CHEBI:29105"/>
        <label>1</label>
    </ligand>
</feature>
<dbReference type="Pfam" id="PF00413">
    <property type="entry name" value="Peptidase_M10"/>
    <property type="match status" value="1"/>
</dbReference>
<dbReference type="InterPro" id="IPR036365">
    <property type="entry name" value="PGBD-like_sf"/>
</dbReference>
<feature type="binding site" evidence="8">
    <location>
        <position position="220"/>
    </location>
    <ligand>
        <name>Zn(2+)</name>
        <dbReference type="ChEBI" id="CHEBI:29105"/>
        <label>2</label>
        <note>catalytic</note>
    </ligand>
</feature>
<evidence type="ECO:0000313" key="11">
    <source>
        <dbReference type="EMBL" id="KAB0803089.1"/>
    </source>
</evidence>
<dbReference type="InterPro" id="IPR001818">
    <property type="entry name" value="Pept_M10_metallopeptidase"/>
</dbReference>
<dbReference type="InterPro" id="IPR033739">
    <property type="entry name" value="M10A_MMP"/>
</dbReference>
<feature type="binding site" evidence="8">
    <location>
        <position position="190"/>
    </location>
    <ligand>
        <name>Ca(2+)</name>
        <dbReference type="ChEBI" id="CHEBI:29108"/>
        <label>3</label>
    </ligand>
</feature>
<feature type="binding site" evidence="8">
    <location>
        <position position="170"/>
    </location>
    <ligand>
        <name>Zn(2+)</name>
        <dbReference type="ChEBI" id="CHEBI:29105"/>
        <label>1</label>
    </ligand>
</feature>
<evidence type="ECO:0000256" key="2">
    <source>
        <dbReference type="ARBA" id="ARBA00022670"/>
    </source>
</evidence>
<dbReference type="GO" id="GO:0030574">
    <property type="term" value="P:collagen catabolic process"/>
    <property type="evidence" value="ECO:0007669"/>
    <property type="project" value="TreeGrafter"/>
</dbReference>
<dbReference type="CDD" id="cd04278">
    <property type="entry name" value="ZnMc_MMP"/>
    <property type="match status" value="1"/>
</dbReference>
<dbReference type="PRINTS" id="PR00138">
    <property type="entry name" value="MATRIXIN"/>
</dbReference>
<feature type="binding site" evidence="8">
    <location>
        <position position="145"/>
    </location>
    <ligand>
        <name>Ca(2+)</name>
        <dbReference type="ChEBI" id="CHEBI:29108"/>
        <label>2</label>
    </ligand>
</feature>
<sequence length="253" mass="28608">MKLVLIAALFTLTYAAPAAVRNNVLNYLTQFGYLAEAKLNNPLYVVKAIKKLQRMAHIPETGVIDEATIEFTNTPRCGVPDFENSQLRAFVPMPWSKRNLTYYLGNKSRHLTEQEYGDYLKLALDTWGKHAKLNFTRTLVVEDADIVSFFAVRDHGCGTPFDGEGGILAHGFYPNFYTPPNPKNGDIHFDDDEPWTINGHGRYFVRVALHELGHSLGLEHSSVYGAIMFPAASYNRSTELHQDDIVRIQKLYP</sequence>
<gene>
    <name evidence="11" type="ORF">PPYR_00059</name>
</gene>
<feature type="binding site" description="in inhibited form" evidence="8">
    <location>
        <position position="77"/>
    </location>
    <ligand>
        <name>Zn(2+)</name>
        <dbReference type="ChEBI" id="CHEBI:29105"/>
        <label>2</label>
        <note>catalytic</note>
    </ligand>
</feature>
<dbReference type="SUPFAM" id="SSF47090">
    <property type="entry name" value="PGBD-like"/>
    <property type="match status" value="1"/>
</dbReference>
<dbReference type="GO" id="GO:0004222">
    <property type="term" value="F:metalloendopeptidase activity"/>
    <property type="evidence" value="ECO:0007669"/>
    <property type="project" value="InterPro"/>
</dbReference>
<feature type="binding site" evidence="8">
    <location>
        <position position="228"/>
    </location>
    <ligand>
        <name>Zn(2+)</name>
        <dbReference type="ChEBI" id="CHEBI:29105"/>
        <label>2</label>
        <note>catalytic</note>
    </ligand>
</feature>
<feature type="binding site" evidence="8">
    <location>
        <position position="162"/>
    </location>
    <ligand>
        <name>Ca(2+)</name>
        <dbReference type="ChEBI" id="CHEBI:29108"/>
        <label>3</label>
    </ligand>
</feature>
<dbReference type="SMART" id="SM00235">
    <property type="entry name" value="ZnMc"/>
    <property type="match status" value="1"/>
</dbReference>
<dbReference type="EMBL" id="VVIM01000001">
    <property type="protein sequence ID" value="KAB0803089.1"/>
    <property type="molecule type" value="Genomic_DNA"/>
</dbReference>
<organism evidence="11 12">
    <name type="scientific">Photinus pyralis</name>
    <name type="common">Common eastern firefly</name>
    <name type="synonym">Lampyris pyralis</name>
    <dbReference type="NCBI Taxonomy" id="7054"/>
    <lineage>
        <taxon>Eukaryota</taxon>
        <taxon>Metazoa</taxon>
        <taxon>Ecdysozoa</taxon>
        <taxon>Arthropoda</taxon>
        <taxon>Hexapoda</taxon>
        <taxon>Insecta</taxon>
        <taxon>Pterygota</taxon>
        <taxon>Neoptera</taxon>
        <taxon>Endopterygota</taxon>
        <taxon>Coleoptera</taxon>
        <taxon>Polyphaga</taxon>
        <taxon>Elateriformia</taxon>
        <taxon>Elateroidea</taxon>
        <taxon>Lampyridae</taxon>
        <taxon>Lampyrinae</taxon>
        <taxon>Photinus</taxon>
    </lineage>
</organism>
<comment type="similarity">
    <text evidence="1">Belongs to the peptidase M10A family.</text>
</comment>
<dbReference type="GO" id="GO:0030198">
    <property type="term" value="P:extracellular matrix organization"/>
    <property type="evidence" value="ECO:0007669"/>
    <property type="project" value="TreeGrafter"/>
</dbReference>
<feature type="active site" evidence="7">
    <location>
        <position position="211"/>
    </location>
</feature>
<comment type="caution">
    <text evidence="11">The sequence shown here is derived from an EMBL/GenBank/DDBJ whole genome shotgun (WGS) entry which is preliminary data.</text>
</comment>
<evidence type="ECO:0000259" key="10">
    <source>
        <dbReference type="SMART" id="SM00235"/>
    </source>
</evidence>
<dbReference type="SUPFAM" id="SSF55486">
    <property type="entry name" value="Metalloproteases ('zincins'), catalytic domain"/>
    <property type="match status" value="1"/>
</dbReference>
<evidence type="ECO:0000256" key="3">
    <source>
        <dbReference type="ARBA" id="ARBA00022723"/>
    </source>
</evidence>
<proteinExistence type="inferred from homology"/>
<evidence type="ECO:0000256" key="8">
    <source>
        <dbReference type="PIRSR" id="PIRSR621190-2"/>
    </source>
</evidence>
<feature type="binding site" evidence="8">
    <location>
        <position position="193"/>
    </location>
    <ligand>
        <name>Ca(2+)</name>
        <dbReference type="ChEBI" id="CHEBI:29108"/>
        <label>1</label>
    </ligand>
</feature>
<keyword evidence="5 8" id="KW-0862">Zinc</keyword>
<dbReference type="GO" id="GO:0008270">
    <property type="term" value="F:zinc ion binding"/>
    <property type="evidence" value="ECO:0007669"/>
    <property type="project" value="InterPro"/>
</dbReference>
<dbReference type="PANTHER" id="PTHR10201">
    <property type="entry name" value="MATRIX METALLOPROTEINASE"/>
    <property type="match status" value="1"/>
</dbReference>
<feature type="binding site" evidence="8">
    <location>
        <position position="214"/>
    </location>
    <ligand>
        <name>Zn(2+)</name>
        <dbReference type="ChEBI" id="CHEBI:29105"/>
        <label>2</label>
        <note>catalytic</note>
    </ligand>
</feature>
<comment type="cofactor">
    <cofactor evidence="8">
        <name>Zn(2+)</name>
        <dbReference type="ChEBI" id="CHEBI:29105"/>
    </cofactor>
    <text evidence="8">Binds 2 Zn(2+) ions per subunit.</text>
</comment>
<dbReference type="GO" id="GO:0031012">
    <property type="term" value="C:extracellular matrix"/>
    <property type="evidence" value="ECO:0007669"/>
    <property type="project" value="InterPro"/>
</dbReference>
<keyword evidence="12" id="KW-1185">Reference proteome</keyword>
<feature type="binding site" evidence="8">
    <location>
        <position position="163"/>
    </location>
    <ligand>
        <name>Ca(2+)</name>
        <dbReference type="ChEBI" id="CHEBI:29108"/>
        <label>3</label>
    </ligand>
</feature>
<dbReference type="InterPro" id="IPR024079">
    <property type="entry name" value="MetalloPept_cat_dom_sf"/>
</dbReference>
<evidence type="ECO:0000256" key="5">
    <source>
        <dbReference type="ARBA" id="ARBA00022833"/>
    </source>
</evidence>
<dbReference type="Proteomes" id="UP000327044">
    <property type="component" value="Unassembled WGS sequence"/>
</dbReference>
<dbReference type="OrthoDB" id="10030048at2759"/>
<dbReference type="InParanoid" id="A0A5N4B0G7"/>
<dbReference type="AlphaFoldDB" id="A0A5N4B0G7"/>
<dbReference type="InterPro" id="IPR002477">
    <property type="entry name" value="Peptidoglycan-bd-like"/>
</dbReference>
<accession>A0A5N4B0G7</accession>